<dbReference type="PANTHER" id="PTHR30298">
    <property type="entry name" value="H REPEAT-ASSOCIATED PREDICTED TRANSPOSASE"/>
    <property type="match status" value="1"/>
</dbReference>
<sequence length="456" mass="49153">MESALMRRLATVPDQRSSCGLRHPLVVIVTLTACATPVVGGDSVAAIRQWAARISQQVLQRLGAYRDSFTGLFTVPSERTFRRVLAELDADALGTAISGYVVDVIHHQAPAPQIPDTPGPAEREQRRAAARQLTHPAPPGLLPAAALDGKALRGARTAEGGRVVLVGAISHEHGVILGQCQVAGKKGEGPAARTLLPHLPIEGMVLTLDALHTTKTTARMITQMGGHYVLIVKGNQPLTRAAAHALLSEPDAEWSATTAIDDDHGHGRTERRTIRTAPADDGLFPGARQAFRLRRDVGDLARPPDGPWISKEIVFGIASLPGRSHPPQPLRAPALVRGKSAEWGQRRDVQGGSFPGQDGYRAQGPGRLPESGDQHRPSGRPCQHRPRPPRPPRPRCRLRCLQHLITGRIGTEQFNAGALVVIPKPSGRLAESMTRRRRLSCDSVLIPRPNACKAMR</sequence>
<evidence type="ECO:0000313" key="3">
    <source>
        <dbReference type="EMBL" id="MDP9847574.1"/>
    </source>
</evidence>
<dbReference type="NCBIfam" id="NF033564">
    <property type="entry name" value="transpos_ISAs1"/>
    <property type="match status" value="1"/>
</dbReference>
<dbReference type="PROSITE" id="PS51257">
    <property type="entry name" value="PROKAR_LIPOPROTEIN"/>
    <property type="match status" value="1"/>
</dbReference>
<feature type="region of interest" description="Disordered" evidence="1">
    <location>
        <begin position="337"/>
        <end position="395"/>
    </location>
</feature>
<evidence type="ECO:0000259" key="2">
    <source>
        <dbReference type="Pfam" id="PF13808"/>
    </source>
</evidence>
<feature type="domain" description="H repeat-associated protein N-terminal" evidence="2">
    <location>
        <begin position="7"/>
        <end position="100"/>
    </location>
</feature>
<dbReference type="InterPro" id="IPR051698">
    <property type="entry name" value="Transposase_11-like"/>
</dbReference>
<organism evidence="3 4">
    <name type="scientific">Streptosporangium lutulentum</name>
    <dbReference type="NCBI Taxonomy" id="1461250"/>
    <lineage>
        <taxon>Bacteria</taxon>
        <taxon>Bacillati</taxon>
        <taxon>Actinomycetota</taxon>
        <taxon>Actinomycetes</taxon>
        <taxon>Streptosporangiales</taxon>
        <taxon>Streptosporangiaceae</taxon>
        <taxon>Streptosporangium</taxon>
    </lineage>
</organism>
<dbReference type="Proteomes" id="UP001225356">
    <property type="component" value="Unassembled WGS sequence"/>
</dbReference>
<feature type="compositionally biased region" description="Basic residues" evidence="1">
    <location>
        <begin position="382"/>
        <end position="395"/>
    </location>
</feature>
<dbReference type="InterPro" id="IPR047647">
    <property type="entry name" value="ISAs1_transpos"/>
</dbReference>
<feature type="region of interest" description="Disordered" evidence="1">
    <location>
        <begin position="111"/>
        <end position="135"/>
    </location>
</feature>
<comment type="caution">
    <text evidence="3">The sequence shown here is derived from an EMBL/GenBank/DDBJ whole genome shotgun (WGS) entry which is preliminary data.</text>
</comment>
<dbReference type="PANTHER" id="PTHR30298:SF0">
    <property type="entry name" value="PROTEIN YBFL-RELATED"/>
    <property type="match status" value="1"/>
</dbReference>
<evidence type="ECO:0000313" key="4">
    <source>
        <dbReference type="Proteomes" id="UP001225356"/>
    </source>
</evidence>
<gene>
    <name evidence="3" type="ORF">J2853_006785</name>
</gene>
<dbReference type="EMBL" id="JAUSQU010000001">
    <property type="protein sequence ID" value="MDP9847574.1"/>
    <property type="molecule type" value="Genomic_DNA"/>
</dbReference>
<keyword evidence="4" id="KW-1185">Reference proteome</keyword>
<name>A0ABT9QLG9_9ACTN</name>
<evidence type="ECO:0000256" key="1">
    <source>
        <dbReference type="SAM" id="MobiDB-lite"/>
    </source>
</evidence>
<reference evidence="3 4" key="1">
    <citation type="submission" date="2023-07" db="EMBL/GenBank/DDBJ databases">
        <title>Sequencing the genomes of 1000 actinobacteria strains.</title>
        <authorList>
            <person name="Klenk H.-P."/>
        </authorList>
    </citation>
    <scope>NUCLEOTIDE SEQUENCE [LARGE SCALE GENOMIC DNA]</scope>
    <source>
        <strain evidence="3 4">DSM 46740</strain>
    </source>
</reference>
<dbReference type="Pfam" id="PF13808">
    <property type="entry name" value="DDE_Tnp_1_assoc"/>
    <property type="match status" value="1"/>
</dbReference>
<dbReference type="RefSeq" id="WP_307564649.1">
    <property type="nucleotide sequence ID" value="NZ_JAUSQU010000001.1"/>
</dbReference>
<proteinExistence type="predicted"/>
<protein>
    <submittedName>
        <fullName evidence="3">Transposase YbfD/YdcC</fullName>
    </submittedName>
</protein>
<dbReference type="InterPro" id="IPR032806">
    <property type="entry name" value="YbfD_N"/>
</dbReference>
<accession>A0ABT9QLG9</accession>